<name>A0ABM3J9G9_BACDO</name>
<keyword evidence="2" id="KW-0808">Transferase</keyword>
<evidence type="ECO:0000256" key="2">
    <source>
        <dbReference type="ARBA" id="ARBA00022679"/>
    </source>
</evidence>
<gene>
    <name evidence="11" type="primary">LOC105228216</name>
</gene>
<keyword evidence="1" id="KW-0489">Methyltransferase</keyword>
<dbReference type="PROSITE" id="PS50280">
    <property type="entry name" value="SET"/>
    <property type="match status" value="1"/>
</dbReference>
<evidence type="ECO:0000256" key="5">
    <source>
        <dbReference type="ARBA" id="ARBA00022771"/>
    </source>
</evidence>
<dbReference type="InterPro" id="IPR002893">
    <property type="entry name" value="Znf_MYND"/>
</dbReference>
<dbReference type="InterPro" id="IPR052097">
    <property type="entry name" value="SET-MYND_domain_protein"/>
</dbReference>
<keyword evidence="5 7" id="KW-0863">Zinc-finger</keyword>
<dbReference type="InterPro" id="IPR046341">
    <property type="entry name" value="SET_dom_sf"/>
</dbReference>
<evidence type="ECO:0000256" key="1">
    <source>
        <dbReference type="ARBA" id="ARBA00022603"/>
    </source>
</evidence>
<evidence type="ECO:0000259" key="9">
    <source>
        <dbReference type="PROSITE" id="PS50865"/>
    </source>
</evidence>
<evidence type="ECO:0000313" key="10">
    <source>
        <dbReference type="Proteomes" id="UP001652620"/>
    </source>
</evidence>
<evidence type="ECO:0000256" key="6">
    <source>
        <dbReference type="ARBA" id="ARBA00022833"/>
    </source>
</evidence>
<feature type="domain" description="SET" evidence="8">
    <location>
        <begin position="329"/>
        <end position="662"/>
    </location>
</feature>
<dbReference type="Pfam" id="PF00856">
    <property type="entry name" value="SET"/>
    <property type="match status" value="1"/>
</dbReference>
<sequence length="933" mass="109162">MHRLPLILSTPSVYWDRDAPEYALFENAMNESNINETESFLSILDEAEKLAISRKKIFQSQLEGAHRLVNSDQLVEGLKILNILVLSAPKESDVFEQALKIRGDLYLRQCYFQGAINDFEMFLHSSKKRNDHSQLCEIHGSITIACYMMRFYDKAKRHLRSYNKYKAKLSQECVNNNILETINAHIFRFECELDDYNKVESKSDTTSQEIPHLGFNEGKEIKPIPSACTYINIDHKQSKFSGVFPKVDLPKASAIFLEKPLSTGLNVPLIQCELCLHRSDQVYTCFNCRYKTYCSFDCIEKDQKIHQYECSAYRSLLIYILDAQNLYRLFIKVSMHLDEHIFSKKLFRKLMSAEDILKNIEESVDIENSEFGFLMNLLRVKPNYNKLHNMQYSTLVVTAFRLTMFIFRKANLILRFYKKLRTPDTHKMVLVGVILMRLFCHLLLNTFDFEYLISLVGKKQTYKTVYDEIAEWTKLITPVRPEDSENKLECYNLTKAEILESSTRNLEISEEQEKYMSNFTPLKHTQLCNPIERPLSIFKDKLVELYFSPSDTQFIMYGYMAEITTSHKAMSASIAKMPSMERLKFVRSFVINFHTHFLNYFLRLGVSFSHVRQILSQHCPTLRKFKHSCDPNVKVVVLDNGMLMGIALRDIKKGEELVVSFKANCIRHTRTERTTFLKHINIQCQCKACQIPVEKELINIRQGIYCDVCCGHIITASEVKCSQCGKNFNILLLKYRKEVTMMENNIARLTNPETDKRKLYLVNTVLYLRMKNNFVPSNEIRIQVELRYARYLALKNFAEKSYQVLCEINRNIAQYYNEDILWFSFYSDMLLVIKIIMYYNVDEKLNPISLYCLLELCEFALYILNGQHENLCLLKIDTLVHTEIYDEIKIFKKWKVTLQYTASIINVVPISEENKDLADDAENLSHLNKSSDN</sequence>
<dbReference type="Proteomes" id="UP001652620">
    <property type="component" value="Chromosome 2"/>
</dbReference>
<protein>
    <submittedName>
        <fullName evidence="11">Uncharacterized protein LOC105228216 isoform X1</fullName>
    </submittedName>
</protein>
<dbReference type="SUPFAM" id="SSF144232">
    <property type="entry name" value="HIT/MYND zinc finger-like"/>
    <property type="match status" value="1"/>
</dbReference>
<keyword evidence="10" id="KW-1185">Reference proteome</keyword>
<evidence type="ECO:0000256" key="7">
    <source>
        <dbReference type="PROSITE-ProRule" id="PRU00134"/>
    </source>
</evidence>
<feature type="domain" description="MYND-type" evidence="9">
    <location>
        <begin position="272"/>
        <end position="310"/>
    </location>
</feature>
<evidence type="ECO:0000256" key="3">
    <source>
        <dbReference type="ARBA" id="ARBA00022691"/>
    </source>
</evidence>
<dbReference type="SUPFAM" id="SSF82199">
    <property type="entry name" value="SET domain"/>
    <property type="match status" value="1"/>
</dbReference>
<evidence type="ECO:0000256" key="4">
    <source>
        <dbReference type="ARBA" id="ARBA00022723"/>
    </source>
</evidence>
<reference evidence="10" key="1">
    <citation type="submission" date="2025-05" db="UniProtKB">
        <authorList>
            <consortium name="RefSeq"/>
        </authorList>
    </citation>
    <scope>NUCLEOTIDE SEQUENCE [LARGE SCALE GENOMIC DNA]</scope>
</reference>
<evidence type="ECO:0000313" key="11">
    <source>
        <dbReference type="RefSeq" id="XP_049305864.1"/>
    </source>
</evidence>
<organism evidence="10 11">
    <name type="scientific">Bactrocera dorsalis</name>
    <name type="common">Oriental fruit fly</name>
    <name type="synonym">Dacus dorsalis</name>
    <dbReference type="NCBI Taxonomy" id="27457"/>
    <lineage>
        <taxon>Eukaryota</taxon>
        <taxon>Metazoa</taxon>
        <taxon>Ecdysozoa</taxon>
        <taxon>Arthropoda</taxon>
        <taxon>Hexapoda</taxon>
        <taxon>Insecta</taxon>
        <taxon>Pterygota</taxon>
        <taxon>Neoptera</taxon>
        <taxon>Endopterygota</taxon>
        <taxon>Diptera</taxon>
        <taxon>Brachycera</taxon>
        <taxon>Muscomorpha</taxon>
        <taxon>Tephritoidea</taxon>
        <taxon>Tephritidae</taxon>
        <taxon>Bactrocera</taxon>
        <taxon>Bactrocera</taxon>
    </lineage>
</organism>
<keyword evidence="3" id="KW-0949">S-adenosyl-L-methionine</keyword>
<dbReference type="PROSITE" id="PS01360">
    <property type="entry name" value="ZF_MYND_1"/>
    <property type="match status" value="1"/>
</dbReference>
<dbReference type="GeneID" id="105228216"/>
<dbReference type="PANTHER" id="PTHR46165:SF6">
    <property type="entry name" value="SET AND MYND DOMAIN-CONTAINING PROTEIN 4-LIKE PROTEIN"/>
    <property type="match status" value="1"/>
</dbReference>
<proteinExistence type="predicted"/>
<reference evidence="11" key="2">
    <citation type="submission" date="2025-08" db="UniProtKB">
        <authorList>
            <consortium name="RefSeq"/>
        </authorList>
    </citation>
    <scope>IDENTIFICATION</scope>
    <source>
        <tissue evidence="11">Adult</tissue>
    </source>
</reference>
<dbReference type="RefSeq" id="XP_049305864.1">
    <property type="nucleotide sequence ID" value="XM_049449907.1"/>
</dbReference>
<dbReference type="PANTHER" id="PTHR46165">
    <property type="entry name" value="SET AND MYND DOMAIN-CONTAINING PROTEIN 4"/>
    <property type="match status" value="1"/>
</dbReference>
<dbReference type="InterPro" id="IPR001214">
    <property type="entry name" value="SET_dom"/>
</dbReference>
<evidence type="ECO:0000259" key="8">
    <source>
        <dbReference type="PROSITE" id="PS50280"/>
    </source>
</evidence>
<dbReference type="Gene3D" id="2.170.270.10">
    <property type="entry name" value="SET domain"/>
    <property type="match status" value="1"/>
</dbReference>
<keyword evidence="4" id="KW-0479">Metal-binding</keyword>
<dbReference type="PROSITE" id="PS50865">
    <property type="entry name" value="ZF_MYND_2"/>
    <property type="match status" value="1"/>
</dbReference>
<accession>A0ABM3J9G9</accession>
<keyword evidence="6" id="KW-0862">Zinc</keyword>